<dbReference type="PANTHER" id="PTHR45674">
    <property type="entry name" value="DNA LIGASE 1/3 FAMILY MEMBER"/>
    <property type="match status" value="1"/>
</dbReference>
<reference evidence="6" key="1">
    <citation type="submission" date="2022-12" db="EMBL/GenBank/DDBJ databases">
        <title>Whole genome sequence of Mycolicibacterium iranicum strain SBH312.</title>
        <authorList>
            <person name="Jani J."/>
            <person name="Arifin Mustapha Z."/>
            <person name="Ahmed K."/>
            <person name="Kai Ling C."/>
        </authorList>
    </citation>
    <scope>NUCLEOTIDE SEQUENCE</scope>
    <source>
        <strain evidence="6">SBH312</strain>
    </source>
</reference>
<dbReference type="SUPFAM" id="SSF56091">
    <property type="entry name" value="DNA ligase/mRNA capping enzyme, catalytic domain"/>
    <property type="match status" value="1"/>
</dbReference>
<dbReference type="Pfam" id="PF01068">
    <property type="entry name" value="DNA_ligase_A_M"/>
    <property type="match status" value="1"/>
</dbReference>
<feature type="domain" description="ATP-dependent DNA ligase family profile" evidence="5">
    <location>
        <begin position="105"/>
        <end position="248"/>
    </location>
</feature>
<dbReference type="PANTHER" id="PTHR45674:SF4">
    <property type="entry name" value="DNA LIGASE 1"/>
    <property type="match status" value="1"/>
</dbReference>
<proteinExistence type="inferred from homology"/>
<evidence type="ECO:0000256" key="3">
    <source>
        <dbReference type="ARBA" id="ARBA00022598"/>
    </source>
</evidence>
<dbReference type="InterPro" id="IPR044117">
    <property type="entry name" value="OBF_LigC-like"/>
</dbReference>
<evidence type="ECO:0000256" key="2">
    <source>
        <dbReference type="ARBA" id="ARBA00012727"/>
    </source>
</evidence>
<dbReference type="EC" id="6.5.1.1" evidence="2"/>
<dbReference type="GO" id="GO:0003910">
    <property type="term" value="F:DNA ligase (ATP) activity"/>
    <property type="evidence" value="ECO:0007669"/>
    <property type="project" value="UniProtKB-EC"/>
</dbReference>
<keyword evidence="3 6" id="KW-0436">Ligase</keyword>
<dbReference type="InterPro" id="IPR044119">
    <property type="entry name" value="Adenylation_LigC-like"/>
</dbReference>
<dbReference type="Gene3D" id="3.30.470.30">
    <property type="entry name" value="DNA ligase/mRNA capping enzyme"/>
    <property type="match status" value="1"/>
</dbReference>
<dbReference type="RefSeq" id="WP_267309502.1">
    <property type="nucleotide sequence ID" value="NZ_JAPQYE010000019.1"/>
</dbReference>
<keyword evidence="7" id="KW-1185">Reference proteome</keyword>
<comment type="similarity">
    <text evidence="1">Belongs to the ATP-dependent DNA ligase family.</text>
</comment>
<evidence type="ECO:0000256" key="4">
    <source>
        <dbReference type="ARBA" id="ARBA00034003"/>
    </source>
</evidence>
<evidence type="ECO:0000313" key="7">
    <source>
        <dbReference type="Proteomes" id="UP001084650"/>
    </source>
</evidence>
<dbReference type="PROSITE" id="PS50160">
    <property type="entry name" value="DNA_LIGASE_A3"/>
    <property type="match status" value="1"/>
</dbReference>
<dbReference type="InterPro" id="IPR050191">
    <property type="entry name" value="ATP-dep_DNA_ligase"/>
</dbReference>
<comment type="catalytic activity">
    <reaction evidence="4">
        <text>ATP + (deoxyribonucleotide)n-3'-hydroxyl + 5'-phospho-(deoxyribonucleotide)m = (deoxyribonucleotide)n+m + AMP + diphosphate.</text>
        <dbReference type="EC" id="6.5.1.1"/>
    </reaction>
</comment>
<dbReference type="EMBL" id="JAPQYE010000019">
    <property type="protein sequence ID" value="MCZ0731690.1"/>
    <property type="molecule type" value="Genomic_DNA"/>
</dbReference>
<dbReference type="InterPro" id="IPR012310">
    <property type="entry name" value="DNA_ligase_ATP-dep_cent"/>
</dbReference>
<protein>
    <recommendedName>
        <fullName evidence="2">DNA ligase (ATP)</fullName>
        <ecNumber evidence="2">6.5.1.1</ecNumber>
    </recommendedName>
</protein>
<dbReference type="Pfam" id="PF04679">
    <property type="entry name" value="DNA_ligase_A_C"/>
    <property type="match status" value="1"/>
</dbReference>
<evidence type="ECO:0000256" key="1">
    <source>
        <dbReference type="ARBA" id="ARBA00007572"/>
    </source>
</evidence>
<gene>
    <name evidence="6" type="ORF">OY187_26905</name>
</gene>
<evidence type="ECO:0000259" key="5">
    <source>
        <dbReference type="PROSITE" id="PS50160"/>
    </source>
</evidence>
<accession>A0ABT4HNA1</accession>
<dbReference type="CDD" id="cd07970">
    <property type="entry name" value="OBF_DNA_ligase_LigC"/>
    <property type="match status" value="1"/>
</dbReference>
<dbReference type="SUPFAM" id="SSF50249">
    <property type="entry name" value="Nucleic acid-binding proteins"/>
    <property type="match status" value="1"/>
</dbReference>
<dbReference type="Proteomes" id="UP001084650">
    <property type="component" value="Unassembled WGS sequence"/>
</dbReference>
<comment type="caution">
    <text evidence="6">The sequence shown here is derived from an EMBL/GenBank/DDBJ whole genome shotgun (WGS) entry which is preliminary data.</text>
</comment>
<dbReference type="InterPro" id="IPR012309">
    <property type="entry name" value="DNA_ligase_ATP-dep_C"/>
</dbReference>
<dbReference type="InterPro" id="IPR012340">
    <property type="entry name" value="NA-bd_OB-fold"/>
</dbReference>
<sequence>MKLPVMPPVSPMLAKSVSAIPPDASYEPKWDGFRSICFRDGAEVQLGSRNERPLTRYFPELVAAVTAELPKRCVIDGEIIIAADHSLDFEALQQRIHPAQSRVRMLAEKTPASFIAFDLLALGDEDYTRRPFTERRDALVEALADSGPSVHLTPATTDLAIAQRWFEELEGAGLDGVIAKPLTVTYQPDKRVMFKVKHQRTADCVIAGYRVHKSSDDAIGSLLLGLYTDDGTLSSVGVIGAFPMAKRRQLFSELQPLVTSFENHPWNWAAHDAGDRTPLKNEASRWNAGKDLSFVPLRPERVVEVRYDQMEGDRFRHTAQFNRWRPDRDPCSCTYAQLEQPSAYRLADILPGLDSPGVDMPGQSRSPRR</sequence>
<dbReference type="NCBIfam" id="NF006078">
    <property type="entry name" value="PRK08224.1"/>
    <property type="match status" value="1"/>
</dbReference>
<evidence type="ECO:0000313" key="6">
    <source>
        <dbReference type="EMBL" id="MCZ0731690.1"/>
    </source>
</evidence>
<dbReference type="Gene3D" id="2.40.50.140">
    <property type="entry name" value="Nucleic acid-binding proteins"/>
    <property type="match status" value="1"/>
</dbReference>
<name>A0ABT4HNA1_MYCIR</name>
<organism evidence="6 7">
    <name type="scientific">Mycolicibacterium iranicum</name>
    <name type="common">Mycobacterium iranicum</name>
    <dbReference type="NCBI Taxonomy" id="912594"/>
    <lineage>
        <taxon>Bacteria</taxon>
        <taxon>Bacillati</taxon>
        <taxon>Actinomycetota</taxon>
        <taxon>Actinomycetes</taxon>
        <taxon>Mycobacteriales</taxon>
        <taxon>Mycobacteriaceae</taxon>
        <taxon>Mycolicibacterium</taxon>
    </lineage>
</organism>
<dbReference type="CDD" id="cd07905">
    <property type="entry name" value="Adenylation_DNA_ligase_LigC"/>
    <property type="match status" value="1"/>
</dbReference>